<feature type="compositionally biased region" description="Acidic residues" evidence="1">
    <location>
        <begin position="378"/>
        <end position="396"/>
    </location>
</feature>
<reference evidence="2 3" key="1">
    <citation type="submission" date="2024-01" db="EMBL/GenBank/DDBJ databases">
        <title>A draft genome for the cacao thread blight pathogen Marasmiellus scandens.</title>
        <authorList>
            <person name="Baruah I.K."/>
            <person name="Leung J."/>
            <person name="Bukari Y."/>
            <person name="Amoako-Attah I."/>
            <person name="Meinhardt L.W."/>
            <person name="Bailey B.A."/>
            <person name="Cohen S.P."/>
        </authorList>
    </citation>
    <scope>NUCLEOTIDE SEQUENCE [LARGE SCALE GENOMIC DNA]</scope>
    <source>
        <strain evidence="2 3">GH-19</strain>
    </source>
</reference>
<comment type="caution">
    <text evidence="2">The sequence shown here is derived from an EMBL/GenBank/DDBJ whole genome shotgun (WGS) entry which is preliminary data.</text>
</comment>
<dbReference type="Pfam" id="PF20414">
    <property type="entry name" value="DUF6698"/>
    <property type="match status" value="1"/>
</dbReference>
<keyword evidence="3" id="KW-1185">Reference proteome</keyword>
<dbReference type="EMBL" id="JBANRG010000034">
    <property type="protein sequence ID" value="KAK7450150.1"/>
    <property type="molecule type" value="Genomic_DNA"/>
</dbReference>
<evidence type="ECO:0000313" key="2">
    <source>
        <dbReference type="EMBL" id="KAK7450150.1"/>
    </source>
</evidence>
<feature type="compositionally biased region" description="Basic and acidic residues" evidence="1">
    <location>
        <begin position="26"/>
        <end position="42"/>
    </location>
</feature>
<feature type="compositionally biased region" description="Polar residues" evidence="1">
    <location>
        <begin position="1"/>
        <end position="24"/>
    </location>
</feature>
<sequence length="421" mass="47798">MSQVPSTSLPLRPGNGQSVGQASSDHAADKPNRGSRRRRDENEASSLPAQDILERIGNPKKRKRNQTEDHLKPYKHSAQWYYRTRSPYISIGTNFHVSWAIEGNPDDPILEDMSDDDKKQQVDAYKKFINRVPGLQLHLLDLMHESKVADLEHFIIWLETQATQARTADTNLLKTKILSYMLKNPLTDTLDPPLSPEELSKANRGFSHPFTAMLLCPRKFRAGFVRNPTKVKRKLKEGISKVDNSSLPFFCYDIDLYNEDNLWLGLFRNPLLIRAARAILFGESKALTGIEDFSRAPRKSNAHSNGIKGIEPGFIAMICCQVRFALSSVESWEVTDGDFRYDVFHHDVIMKFENGEDSWGTETLQWWNQQVFGRASNNDDDEDGDDSDADPADENEQLARTQKERIMVKKTADAPVNADGC</sequence>
<feature type="region of interest" description="Disordered" evidence="1">
    <location>
        <begin position="1"/>
        <end position="71"/>
    </location>
</feature>
<proteinExistence type="predicted"/>
<gene>
    <name evidence="2" type="ORF">VKT23_013033</name>
</gene>
<protein>
    <submittedName>
        <fullName evidence="2">Uncharacterized protein</fullName>
    </submittedName>
</protein>
<name>A0ABR1J7N6_9AGAR</name>
<dbReference type="Proteomes" id="UP001498398">
    <property type="component" value="Unassembled WGS sequence"/>
</dbReference>
<organism evidence="2 3">
    <name type="scientific">Marasmiellus scandens</name>
    <dbReference type="NCBI Taxonomy" id="2682957"/>
    <lineage>
        <taxon>Eukaryota</taxon>
        <taxon>Fungi</taxon>
        <taxon>Dikarya</taxon>
        <taxon>Basidiomycota</taxon>
        <taxon>Agaricomycotina</taxon>
        <taxon>Agaricomycetes</taxon>
        <taxon>Agaricomycetidae</taxon>
        <taxon>Agaricales</taxon>
        <taxon>Marasmiineae</taxon>
        <taxon>Omphalotaceae</taxon>
        <taxon>Marasmiellus</taxon>
    </lineage>
</organism>
<feature type="compositionally biased region" description="Basic and acidic residues" evidence="1">
    <location>
        <begin position="401"/>
        <end position="412"/>
    </location>
</feature>
<dbReference type="InterPro" id="IPR046521">
    <property type="entry name" value="DUF6698"/>
</dbReference>
<accession>A0ABR1J7N6</accession>
<feature type="region of interest" description="Disordered" evidence="1">
    <location>
        <begin position="374"/>
        <end position="421"/>
    </location>
</feature>
<evidence type="ECO:0000313" key="3">
    <source>
        <dbReference type="Proteomes" id="UP001498398"/>
    </source>
</evidence>
<evidence type="ECO:0000256" key="1">
    <source>
        <dbReference type="SAM" id="MobiDB-lite"/>
    </source>
</evidence>